<evidence type="ECO:0000256" key="2">
    <source>
        <dbReference type="ARBA" id="ARBA00022737"/>
    </source>
</evidence>
<proteinExistence type="predicted"/>
<dbReference type="AlphaFoldDB" id="A0A1E4RNY1"/>
<dbReference type="PANTHER" id="PTHR15454">
    <property type="entry name" value="NISCHARIN RELATED"/>
    <property type="match status" value="1"/>
</dbReference>
<protein>
    <submittedName>
        <fullName evidence="3">L domain-like protein</fullName>
    </submittedName>
</protein>
<evidence type="ECO:0000313" key="4">
    <source>
        <dbReference type="Proteomes" id="UP000095085"/>
    </source>
</evidence>
<dbReference type="Proteomes" id="UP000095085">
    <property type="component" value="Unassembled WGS sequence"/>
</dbReference>
<dbReference type="SMART" id="SM00365">
    <property type="entry name" value="LRR_SD22"/>
    <property type="match status" value="6"/>
</dbReference>
<keyword evidence="1" id="KW-0433">Leucine-rich repeat</keyword>
<name>A0A1E4RNY1_9ASCO</name>
<sequence length="525" mass="60223">MKSYVENVKNVVYENTTVLEMGSLDKLKGPEFSQKKFEKLSFAIEYNDEFESNLKAISDFIETKPKVITDAEEIAYHFHFDHRKKWVEYRDYEKQEYKRFLDVLNKVAGSKVVQCSIINKYELHTVYLTERNDLAQLGQEIQEDIQNWPNLKIFDYADNYVRFLPGVRFPNSLEVINMGGGYSLETLSGFKMPPNLKTLNVNSGSITSIDNIVFPITLERLSLSDNKIYFLNSVDFPSRLTHLDISQNRIETLKNVNFPRNLKSLSVSFNPIENIRGVKFPEGLEYLDLSCIPNESMTGVKFPDLLISLNLQQSMANTRGLKLPAFVKKINLSSNGVNSINPLKLPNSIESLYLSYNNIKTLNKVIFPTTLKELYLGNNLITTLKNVQFPVTLEVLDLEMDPDVDEQEKHITTLKDVVLPPNLKTLKLGYHSIKFIETIDFPVNLEYLSLAYNELKVIRNVRFGPNLKTLDLSGNQELTSIDNLMIPESVTDLRIPSQLVNYLPIYIVERANSNKMVITKSEPFI</sequence>
<gene>
    <name evidence="3" type="ORF">HYPBUDRAFT_106182</name>
</gene>
<dbReference type="EMBL" id="KV454539">
    <property type="protein sequence ID" value="ODV68911.1"/>
    <property type="molecule type" value="Genomic_DNA"/>
</dbReference>
<dbReference type="Pfam" id="PF05725">
    <property type="entry name" value="FNIP"/>
    <property type="match status" value="1"/>
</dbReference>
<dbReference type="InterPro" id="IPR001611">
    <property type="entry name" value="Leu-rich_rpt"/>
</dbReference>
<dbReference type="InterPro" id="IPR008615">
    <property type="entry name" value="FNIP"/>
</dbReference>
<dbReference type="Pfam" id="PF12799">
    <property type="entry name" value="LRR_4"/>
    <property type="match status" value="1"/>
</dbReference>
<keyword evidence="4" id="KW-1185">Reference proteome</keyword>
<dbReference type="Pfam" id="PF13855">
    <property type="entry name" value="LRR_8"/>
    <property type="match status" value="1"/>
</dbReference>
<dbReference type="STRING" id="984485.A0A1E4RNY1"/>
<keyword evidence="2" id="KW-0677">Repeat</keyword>
<reference evidence="4" key="1">
    <citation type="submission" date="2016-05" db="EMBL/GenBank/DDBJ databases">
        <title>Comparative genomics of biotechnologically important yeasts.</title>
        <authorList>
            <consortium name="DOE Joint Genome Institute"/>
            <person name="Riley R."/>
            <person name="Haridas S."/>
            <person name="Wolfe K.H."/>
            <person name="Lopes M.R."/>
            <person name="Hittinger C.T."/>
            <person name="Goker M."/>
            <person name="Salamov A."/>
            <person name="Wisecaver J."/>
            <person name="Long T.M."/>
            <person name="Aerts A.L."/>
            <person name="Barry K."/>
            <person name="Choi C."/>
            <person name="Clum A."/>
            <person name="Coughlan A.Y."/>
            <person name="Deshpande S."/>
            <person name="Douglass A.P."/>
            <person name="Hanson S.J."/>
            <person name="Klenk H.-P."/>
            <person name="Labutti K."/>
            <person name="Lapidus A."/>
            <person name="Lindquist E."/>
            <person name="Lipzen A."/>
            <person name="Meier-Kolthoff J.P."/>
            <person name="Ohm R.A."/>
            <person name="Otillar R.P."/>
            <person name="Pangilinan J."/>
            <person name="Peng Y."/>
            <person name="Rokas A."/>
            <person name="Rosa C.A."/>
            <person name="Scheuner C."/>
            <person name="Sibirny A.A."/>
            <person name="Slot J.C."/>
            <person name="Stielow J.B."/>
            <person name="Sun H."/>
            <person name="Kurtzman C.P."/>
            <person name="Blackwell M."/>
            <person name="Grigoriev I.V."/>
            <person name="Jeffries T.W."/>
        </authorList>
    </citation>
    <scope>NUCLEOTIDE SEQUENCE [LARGE SCALE GENOMIC DNA]</scope>
    <source>
        <strain evidence="4">NRRL Y-1933</strain>
    </source>
</reference>
<accession>A0A1E4RNY1</accession>
<dbReference type="GO" id="GO:0005737">
    <property type="term" value="C:cytoplasm"/>
    <property type="evidence" value="ECO:0007669"/>
    <property type="project" value="TreeGrafter"/>
</dbReference>
<dbReference type="GeneID" id="30993016"/>
<evidence type="ECO:0000313" key="3">
    <source>
        <dbReference type="EMBL" id="ODV68911.1"/>
    </source>
</evidence>
<dbReference type="InterPro" id="IPR032675">
    <property type="entry name" value="LRR_dom_sf"/>
</dbReference>
<dbReference type="InterPro" id="IPR025875">
    <property type="entry name" value="Leu-rich_rpt_4"/>
</dbReference>
<organism evidence="3 4">
    <name type="scientific">Hyphopichia burtonii NRRL Y-1933</name>
    <dbReference type="NCBI Taxonomy" id="984485"/>
    <lineage>
        <taxon>Eukaryota</taxon>
        <taxon>Fungi</taxon>
        <taxon>Dikarya</taxon>
        <taxon>Ascomycota</taxon>
        <taxon>Saccharomycotina</taxon>
        <taxon>Pichiomycetes</taxon>
        <taxon>Debaryomycetaceae</taxon>
        <taxon>Hyphopichia</taxon>
    </lineage>
</organism>
<dbReference type="SUPFAM" id="SSF52058">
    <property type="entry name" value="L domain-like"/>
    <property type="match status" value="1"/>
</dbReference>
<evidence type="ECO:0000256" key="1">
    <source>
        <dbReference type="ARBA" id="ARBA00022614"/>
    </source>
</evidence>
<dbReference type="Gene3D" id="3.80.10.10">
    <property type="entry name" value="Ribonuclease Inhibitor"/>
    <property type="match status" value="2"/>
</dbReference>
<dbReference type="OrthoDB" id="266138at2759"/>
<dbReference type="RefSeq" id="XP_020077978.1">
    <property type="nucleotide sequence ID" value="XM_020218466.1"/>
</dbReference>
<dbReference type="PROSITE" id="PS51450">
    <property type="entry name" value="LRR"/>
    <property type="match status" value="4"/>
</dbReference>